<comment type="caution">
    <text evidence="1">The sequence shown here is derived from an EMBL/GenBank/DDBJ whole genome shotgun (WGS) entry which is preliminary data.</text>
</comment>
<reference evidence="1 2" key="1">
    <citation type="journal article" date="2017" name="Int. J. Parasitol.">
        <title>The genome of the protozoan parasite Cystoisospora suis and a reverse vaccinology approach to identify vaccine candidates.</title>
        <authorList>
            <person name="Palmieri N."/>
            <person name="Shrestha A."/>
            <person name="Ruttkowski B."/>
            <person name="Beck T."/>
            <person name="Vogl C."/>
            <person name="Tomley F."/>
            <person name="Blake D.P."/>
            <person name="Joachim A."/>
        </authorList>
    </citation>
    <scope>NUCLEOTIDE SEQUENCE [LARGE SCALE GENOMIC DNA]</scope>
    <source>
        <strain evidence="1 2">Wien I</strain>
    </source>
</reference>
<proteinExistence type="predicted"/>
<dbReference type="EMBL" id="MIGC01009495">
    <property type="protein sequence ID" value="PHJ15117.1"/>
    <property type="molecule type" value="Genomic_DNA"/>
</dbReference>
<accession>A0A2C6KAZ4</accession>
<organism evidence="1 2">
    <name type="scientific">Cystoisospora suis</name>
    <dbReference type="NCBI Taxonomy" id="483139"/>
    <lineage>
        <taxon>Eukaryota</taxon>
        <taxon>Sar</taxon>
        <taxon>Alveolata</taxon>
        <taxon>Apicomplexa</taxon>
        <taxon>Conoidasida</taxon>
        <taxon>Coccidia</taxon>
        <taxon>Eucoccidiorida</taxon>
        <taxon>Eimeriorina</taxon>
        <taxon>Sarcocystidae</taxon>
        <taxon>Cystoisospora</taxon>
    </lineage>
</organism>
<dbReference type="GeneID" id="94434383"/>
<feature type="non-terminal residue" evidence="1">
    <location>
        <position position="1"/>
    </location>
</feature>
<dbReference type="AlphaFoldDB" id="A0A2C6KAZ4"/>
<gene>
    <name evidence="1" type="ORF">CSUI_011071</name>
</gene>
<keyword evidence="2" id="KW-1185">Reference proteome</keyword>
<protein>
    <submittedName>
        <fullName evidence="1">Uncharacterized protein</fullName>
    </submittedName>
</protein>
<sequence>RNELVSKKKLFGCVCRLCRHEKRSFSSSFSFTPPHSISSRLLSLKGLLPSSR</sequence>
<dbReference type="RefSeq" id="XP_067916851.1">
    <property type="nucleotide sequence ID" value="XM_068071172.1"/>
</dbReference>
<evidence type="ECO:0000313" key="2">
    <source>
        <dbReference type="Proteomes" id="UP000221165"/>
    </source>
</evidence>
<dbReference type="Proteomes" id="UP000221165">
    <property type="component" value="Unassembled WGS sequence"/>
</dbReference>
<evidence type="ECO:0000313" key="1">
    <source>
        <dbReference type="EMBL" id="PHJ15117.1"/>
    </source>
</evidence>
<name>A0A2C6KAZ4_9APIC</name>
<dbReference type="VEuPathDB" id="ToxoDB:CSUI_011071"/>